<feature type="compositionally biased region" description="Low complexity" evidence="6">
    <location>
        <begin position="469"/>
        <end position="478"/>
    </location>
</feature>
<dbReference type="InterPro" id="IPR036179">
    <property type="entry name" value="Ig-like_dom_sf"/>
</dbReference>
<dbReference type="PROSITE" id="PS50835">
    <property type="entry name" value="IG_LIKE"/>
    <property type="match status" value="1"/>
</dbReference>
<keyword evidence="7" id="KW-0812">Transmembrane</keyword>
<dbReference type="InterPro" id="IPR050836">
    <property type="entry name" value="SDS22/Internalin_LRR"/>
</dbReference>
<protein>
    <recommendedName>
        <fullName evidence="9">Ig-like domain-containing protein</fullName>
    </recommendedName>
</protein>
<dbReference type="PROSITE" id="PS51450">
    <property type="entry name" value="LRR"/>
    <property type="match status" value="2"/>
</dbReference>
<reference evidence="10 11" key="1">
    <citation type="submission" date="2020-02" db="EMBL/GenBank/DDBJ databases">
        <title>Sequencing the genomes of 1000 actinobacteria strains.</title>
        <authorList>
            <person name="Klenk H.-P."/>
        </authorList>
    </citation>
    <scope>NUCLEOTIDE SEQUENCE [LARGE SCALE GENOMIC DNA]</scope>
    <source>
        <strain evidence="10 11">DSM 27960</strain>
    </source>
</reference>
<dbReference type="RefSeq" id="WP_167146238.1">
    <property type="nucleotide sequence ID" value="NZ_JAAMOX010000001.1"/>
</dbReference>
<dbReference type="SUPFAM" id="SSF52058">
    <property type="entry name" value="L domain-like"/>
    <property type="match status" value="1"/>
</dbReference>
<dbReference type="InterPro" id="IPR014755">
    <property type="entry name" value="Cu-Rt/internalin_Ig-like"/>
</dbReference>
<organism evidence="10 11">
    <name type="scientific">Lysinibacter cavernae</name>
    <dbReference type="NCBI Taxonomy" id="1640652"/>
    <lineage>
        <taxon>Bacteria</taxon>
        <taxon>Bacillati</taxon>
        <taxon>Actinomycetota</taxon>
        <taxon>Actinomycetes</taxon>
        <taxon>Micrococcales</taxon>
        <taxon>Microbacteriaceae</taxon>
        <taxon>Lysinibacter</taxon>
    </lineage>
</organism>
<evidence type="ECO:0000256" key="1">
    <source>
        <dbReference type="ARBA" id="ARBA00009432"/>
    </source>
</evidence>
<feature type="region of interest" description="Disordered" evidence="6">
    <location>
        <begin position="461"/>
        <end position="485"/>
    </location>
</feature>
<keyword evidence="4" id="KW-0677">Repeat</keyword>
<dbReference type="InterPro" id="IPR013783">
    <property type="entry name" value="Ig-like_fold"/>
</dbReference>
<dbReference type="Gene3D" id="2.60.40.10">
    <property type="entry name" value="Immunoglobulins"/>
    <property type="match status" value="1"/>
</dbReference>
<dbReference type="AlphaFoldDB" id="A0A7X5TSF3"/>
<gene>
    <name evidence="10" type="ORF">FHX76_000798</name>
</gene>
<dbReference type="Gene3D" id="3.80.10.10">
    <property type="entry name" value="Ribonuclease Inhibitor"/>
    <property type="match status" value="1"/>
</dbReference>
<keyword evidence="2" id="KW-0433">Leucine-rich repeat</keyword>
<feature type="domain" description="Ig-like" evidence="9">
    <location>
        <begin position="349"/>
        <end position="436"/>
    </location>
</feature>
<name>A0A7X5TSF3_9MICO</name>
<accession>A0A7X5TSF3</accession>
<keyword evidence="3 8" id="KW-0732">Signal</keyword>
<sequence length="532" mass="55427">MKKRLSIAMAGLLAAGSLLIAQPSFAADVVIPDARLRECIAGQLGKSPTAPISQVEAAGMDEMWCTGGVTNLSGLEQFVNLTHVGVAYGTIDDFGPLEQLSYLVDLDLEGSQLGDLSPIANLVNLEVLDVSYGNLLNIEALRGFTQLKSLNLFRNSISDLSPLSGLESLEFLNASVNPLDSFEALRGLPNLVDVSAANTGISDLSPLADKTKLKFITMHNSNVSDISPVATLHPTLIRGYFDGNHIVDLSSLITLNQSQTNVSVRNQTVSLPDLPLGRSQHNVIREQDGSVVVPTSTTANYDSATSSWSYATEGPHTLTWDSDPGTTWTGFTGTITQNSVAALPVGVAPTVTLNPADQSVIEGESARFSVEADGDLPMTVRWQESRDAGVSWTDLPLAVNLTLQLDDVVLAQHGNQYRVTLTNTEGAATSAAATLTVTAQAVVPPIIPPVVPPVVPPVTPPGNKPATPPAAVAPGATPSGKATTGVDGGAVPPAILATTGAPDLLWVGGGMLGMVMLGCVLMLRGRNAAEPA</sequence>
<keyword evidence="11" id="KW-1185">Reference proteome</keyword>
<proteinExistence type="inferred from homology"/>
<evidence type="ECO:0000256" key="3">
    <source>
        <dbReference type="ARBA" id="ARBA00022729"/>
    </source>
</evidence>
<feature type="signal peptide" evidence="8">
    <location>
        <begin position="1"/>
        <end position="26"/>
    </location>
</feature>
<dbReference type="GO" id="GO:0005975">
    <property type="term" value="P:carbohydrate metabolic process"/>
    <property type="evidence" value="ECO:0007669"/>
    <property type="project" value="UniProtKB-ARBA"/>
</dbReference>
<dbReference type="InterPro" id="IPR025875">
    <property type="entry name" value="Leu-rich_rpt_4"/>
</dbReference>
<dbReference type="PANTHER" id="PTHR46652">
    <property type="entry name" value="LEUCINE-RICH REPEAT AND IQ DOMAIN-CONTAINING PROTEIN 1-RELATED"/>
    <property type="match status" value="1"/>
</dbReference>
<evidence type="ECO:0000256" key="7">
    <source>
        <dbReference type="SAM" id="Phobius"/>
    </source>
</evidence>
<dbReference type="Pfam" id="PF12799">
    <property type="entry name" value="LRR_4"/>
    <property type="match status" value="1"/>
</dbReference>
<dbReference type="InterPro" id="IPR013098">
    <property type="entry name" value="Ig_I-set"/>
</dbReference>
<dbReference type="EMBL" id="JAAMOX010000001">
    <property type="protein sequence ID" value="NIH52930.1"/>
    <property type="molecule type" value="Genomic_DNA"/>
</dbReference>
<keyword evidence="7" id="KW-0472">Membrane</keyword>
<feature type="transmembrane region" description="Helical" evidence="7">
    <location>
        <begin position="504"/>
        <end position="523"/>
    </location>
</feature>
<keyword evidence="7" id="KW-1133">Transmembrane helix</keyword>
<feature type="chain" id="PRO_5030916603" description="Ig-like domain-containing protein" evidence="8">
    <location>
        <begin position="27"/>
        <end position="532"/>
    </location>
</feature>
<dbReference type="Pfam" id="PF07679">
    <property type="entry name" value="I-set"/>
    <property type="match status" value="1"/>
</dbReference>
<keyword evidence="5" id="KW-1015">Disulfide bond</keyword>
<evidence type="ECO:0000256" key="5">
    <source>
        <dbReference type="ARBA" id="ARBA00023157"/>
    </source>
</evidence>
<evidence type="ECO:0000256" key="8">
    <source>
        <dbReference type="SAM" id="SignalP"/>
    </source>
</evidence>
<evidence type="ECO:0000256" key="6">
    <source>
        <dbReference type="SAM" id="MobiDB-lite"/>
    </source>
</evidence>
<evidence type="ECO:0000256" key="4">
    <source>
        <dbReference type="ARBA" id="ARBA00022737"/>
    </source>
</evidence>
<dbReference type="InterPro" id="IPR001611">
    <property type="entry name" value="Leu-rich_rpt"/>
</dbReference>
<evidence type="ECO:0000259" key="9">
    <source>
        <dbReference type="PROSITE" id="PS50835"/>
    </source>
</evidence>
<evidence type="ECO:0000313" key="11">
    <source>
        <dbReference type="Proteomes" id="UP000541033"/>
    </source>
</evidence>
<dbReference type="PANTHER" id="PTHR46652:SF3">
    <property type="entry name" value="LEUCINE-RICH REPEAT-CONTAINING PROTEIN 9"/>
    <property type="match status" value="1"/>
</dbReference>
<dbReference type="InterPro" id="IPR032675">
    <property type="entry name" value="LRR_dom_sf"/>
</dbReference>
<comment type="caution">
    <text evidence="10">The sequence shown here is derived from an EMBL/GenBank/DDBJ whole genome shotgun (WGS) entry which is preliminary data.</text>
</comment>
<dbReference type="Gene3D" id="2.60.40.1220">
    <property type="match status" value="1"/>
</dbReference>
<dbReference type="Proteomes" id="UP000541033">
    <property type="component" value="Unassembled WGS sequence"/>
</dbReference>
<evidence type="ECO:0000256" key="2">
    <source>
        <dbReference type="ARBA" id="ARBA00022614"/>
    </source>
</evidence>
<dbReference type="SUPFAM" id="SSF48726">
    <property type="entry name" value="Immunoglobulin"/>
    <property type="match status" value="1"/>
</dbReference>
<dbReference type="InterPro" id="IPR007110">
    <property type="entry name" value="Ig-like_dom"/>
</dbReference>
<evidence type="ECO:0000313" key="10">
    <source>
        <dbReference type="EMBL" id="NIH52930.1"/>
    </source>
</evidence>
<comment type="similarity">
    <text evidence="1">Belongs to the internalin family.</text>
</comment>